<comment type="caution">
    <text evidence="13">The sequence shown here is derived from an EMBL/GenBank/DDBJ whole genome shotgun (WGS) entry which is preliminary data.</text>
</comment>
<dbReference type="InterPro" id="IPR035897">
    <property type="entry name" value="Toll_tir_struct_dom_sf"/>
</dbReference>
<dbReference type="InterPro" id="IPR032675">
    <property type="entry name" value="LRR_dom_sf"/>
</dbReference>
<evidence type="ECO:0000259" key="12">
    <source>
        <dbReference type="PROSITE" id="PS50104"/>
    </source>
</evidence>
<accession>A0A8S3THG5</accession>
<evidence type="ECO:0000256" key="2">
    <source>
        <dbReference type="ARBA" id="ARBA00009634"/>
    </source>
</evidence>
<feature type="transmembrane region" description="Helical" evidence="11">
    <location>
        <begin position="601"/>
        <end position="624"/>
    </location>
</feature>
<evidence type="ECO:0000256" key="1">
    <source>
        <dbReference type="ARBA" id="ARBA00004479"/>
    </source>
</evidence>
<dbReference type="SUPFAM" id="SSF52047">
    <property type="entry name" value="RNI-like"/>
    <property type="match status" value="1"/>
</dbReference>
<dbReference type="SMART" id="SM00255">
    <property type="entry name" value="TIR"/>
    <property type="match status" value="1"/>
</dbReference>
<dbReference type="OrthoDB" id="2151624at2759"/>
<dbReference type="GO" id="GO:0004888">
    <property type="term" value="F:transmembrane signaling receptor activity"/>
    <property type="evidence" value="ECO:0007669"/>
    <property type="project" value="InterPro"/>
</dbReference>
<evidence type="ECO:0000256" key="11">
    <source>
        <dbReference type="SAM" id="Phobius"/>
    </source>
</evidence>
<dbReference type="Pfam" id="PF13306">
    <property type="entry name" value="LRR_5"/>
    <property type="match status" value="1"/>
</dbReference>
<dbReference type="GO" id="GO:0006955">
    <property type="term" value="P:immune response"/>
    <property type="evidence" value="ECO:0007669"/>
    <property type="project" value="InterPro"/>
</dbReference>
<evidence type="ECO:0000256" key="9">
    <source>
        <dbReference type="ARBA" id="ARBA00023170"/>
    </source>
</evidence>
<dbReference type="SMART" id="SM00369">
    <property type="entry name" value="LRR_TYP"/>
    <property type="match status" value="4"/>
</dbReference>
<keyword evidence="5" id="KW-0732">Signal</keyword>
<keyword evidence="6" id="KW-0677">Repeat</keyword>
<keyword evidence="10" id="KW-0325">Glycoprotein</keyword>
<name>A0A8S3THG5_MYTED</name>
<keyword evidence="14" id="KW-1185">Reference proteome</keyword>
<dbReference type="AlphaFoldDB" id="A0A8S3THG5"/>
<evidence type="ECO:0000256" key="5">
    <source>
        <dbReference type="ARBA" id="ARBA00022729"/>
    </source>
</evidence>
<keyword evidence="3" id="KW-0433">Leucine-rich repeat</keyword>
<evidence type="ECO:0000313" key="13">
    <source>
        <dbReference type="EMBL" id="CAG2233130.1"/>
    </source>
</evidence>
<dbReference type="PROSITE" id="PS50104">
    <property type="entry name" value="TIR"/>
    <property type="match status" value="1"/>
</dbReference>
<dbReference type="PROSITE" id="PS51450">
    <property type="entry name" value="LRR"/>
    <property type="match status" value="1"/>
</dbReference>
<gene>
    <name evidence="13" type="ORF">MEDL_45788</name>
</gene>
<dbReference type="PANTHER" id="PTHR24365">
    <property type="entry name" value="TOLL-LIKE RECEPTOR"/>
    <property type="match status" value="1"/>
</dbReference>
<dbReference type="Pfam" id="PF13855">
    <property type="entry name" value="LRR_8"/>
    <property type="match status" value="1"/>
</dbReference>
<comment type="similarity">
    <text evidence="2">Belongs to the Toll-like receptor family.</text>
</comment>
<reference evidence="13" key="1">
    <citation type="submission" date="2021-03" db="EMBL/GenBank/DDBJ databases">
        <authorList>
            <person name="Bekaert M."/>
        </authorList>
    </citation>
    <scope>NUCLEOTIDE SEQUENCE</scope>
</reference>
<dbReference type="Proteomes" id="UP000683360">
    <property type="component" value="Unassembled WGS sequence"/>
</dbReference>
<proteinExistence type="inferred from homology"/>
<dbReference type="InterPro" id="IPR000157">
    <property type="entry name" value="TIR_dom"/>
</dbReference>
<sequence>MGLVHVPQNLPRNITALDLSRNDITGVTNYAFVNYKNLLELNLNSNKISHISNSSFKGLGNLQSLEMADNCLDLSKVYIIDLFVPLKKLNILNIMRNMDQPTNFSTIMTYPDKALGVLHQLTNLSIDLMPKPKFGQGFKQLKSLKRIEFQSCYVVSLTNETFKFISSSVETLIMQNCRLNFVYAETGTLLPFPELKVVDFSDTFMHLKQALFLLNPYTNKNMSIINFHHVSDAVIDSKEFPYSFIVTTEMTKYLQTICVENLDLSQNGIVDYEPGSLFTFRYPECIQHLSVRANRFTIISNKIQLQYLNNFTRDASRFKTWDISYNVVSYPVSKENTVSAGFDNPSNFILNFSKSVERLDASYVMANDLPIIYLVPINNRLKYIDLSYSISSGIILFESDSLHHPPNLETLIDSGGDYSFIWQEFGRFSHNNLKTVVWKNRNLNEGIQAHPKNLFRNLNSVETLDISENNIWYFSDNLLDPMKNLSRLNLSKNLLHSIPIQMINHLKIKTLDVRNNLLTGISLEIRNWLDHMQNMHSMSLFLAGNAFECSCNNIDLIRWLQTTDVKLDSRSYKCVLPNGSNSNTLDAYNSLSDLFAHCESFMWLTLATTLLSTAFIIAILLVLYNKRWKIIFTLQGIINRVVEQKIKRQYTYDVYISYEGNAVYWIKETLVSKLEGEWGLNMCIRERDFLAGISHADNEAEAIKESRCIIFVITPGYRLSPDRTFEIDRAQYERTRSNLETVIVLTKDIKITDVPRKFSYIWNYVYLIEWVDHKQFNSDDIWEKLKLLLTQKRFY</sequence>
<evidence type="ECO:0000256" key="3">
    <source>
        <dbReference type="ARBA" id="ARBA00022614"/>
    </source>
</evidence>
<dbReference type="Pfam" id="PF01582">
    <property type="entry name" value="TIR"/>
    <property type="match status" value="1"/>
</dbReference>
<evidence type="ECO:0000313" key="14">
    <source>
        <dbReference type="Proteomes" id="UP000683360"/>
    </source>
</evidence>
<dbReference type="InterPro" id="IPR001611">
    <property type="entry name" value="Leu-rich_rpt"/>
</dbReference>
<evidence type="ECO:0000256" key="4">
    <source>
        <dbReference type="ARBA" id="ARBA00022692"/>
    </source>
</evidence>
<keyword evidence="9" id="KW-0675">Receptor</keyword>
<evidence type="ECO:0000256" key="8">
    <source>
        <dbReference type="ARBA" id="ARBA00023136"/>
    </source>
</evidence>
<dbReference type="SUPFAM" id="SSF52200">
    <property type="entry name" value="Toll/Interleukin receptor TIR domain"/>
    <property type="match status" value="1"/>
</dbReference>
<dbReference type="Gene3D" id="3.80.10.10">
    <property type="entry name" value="Ribonuclease Inhibitor"/>
    <property type="match status" value="3"/>
</dbReference>
<dbReference type="EMBL" id="CAJPWZ010002200">
    <property type="protein sequence ID" value="CAG2233130.1"/>
    <property type="molecule type" value="Genomic_DNA"/>
</dbReference>
<keyword evidence="4 11" id="KW-0812">Transmembrane</keyword>
<keyword evidence="8 11" id="KW-0472">Membrane</keyword>
<dbReference type="GO" id="GO:0002224">
    <property type="term" value="P:toll-like receptor signaling pathway"/>
    <property type="evidence" value="ECO:0007669"/>
    <property type="project" value="InterPro"/>
</dbReference>
<evidence type="ECO:0000256" key="6">
    <source>
        <dbReference type="ARBA" id="ARBA00022737"/>
    </source>
</evidence>
<dbReference type="SUPFAM" id="SSF52058">
    <property type="entry name" value="L domain-like"/>
    <property type="match status" value="1"/>
</dbReference>
<dbReference type="InterPro" id="IPR026906">
    <property type="entry name" value="LRR_5"/>
</dbReference>
<dbReference type="PIRSF" id="PIRSF037595">
    <property type="entry name" value="Toll-like_receptor"/>
    <property type="match status" value="1"/>
</dbReference>
<keyword evidence="7 11" id="KW-1133">Transmembrane helix</keyword>
<evidence type="ECO:0000256" key="7">
    <source>
        <dbReference type="ARBA" id="ARBA00022989"/>
    </source>
</evidence>
<dbReference type="InterPro" id="IPR003591">
    <property type="entry name" value="Leu-rich_rpt_typical-subtyp"/>
</dbReference>
<dbReference type="GO" id="GO:0005886">
    <property type="term" value="C:plasma membrane"/>
    <property type="evidence" value="ECO:0007669"/>
    <property type="project" value="TreeGrafter"/>
</dbReference>
<protein>
    <recommendedName>
        <fullName evidence="12">TIR domain-containing protein</fullName>
    </recommendedName>
</protein>
<evidence type="ECO:0000256" key="10">
    <source>
        <dbReference type="ARBA" id="ARBA00023180"/>
    </source>
</evidence>
<comment type="subcellular location">
    <subcellularLocation>
        <location evidence="1">Membrane</location>
        <topology evidence="1">Single-pass type I membrane protein</topology>
    </subcellularLocation>
</comment>
<dbReference type="PANTHER" id="PTHR24365:SF541">
    <property type="entry name" value="PROTEIN TOLL-RELATED"/>
    <property type="match status" value="1"/>
</dbReference>
<dbReference type="InterPro" id="IPR017241">
    <property type="entry name" value="Toll-like_receptor"/>
</dbReference>
<dbReference type="Gene3D" id="3.40.50.10140">
    <property type="entry name" value="Toll/interleukin-1 receptor homology (TIR) domain"/>
    <property type="match status" value="1"/>
</dbReference>
<feature type="domain" description="TIR" evidence="12">
    <location>
        <begin position="650"/>
        <end position="789"/>
    </location>
</feature>
<organism evidence="13 14">
    <name type="scientific">Mytilus edulis</name>
    <name type="common">Blue mussel</name>
    <dbReference type="NCBI Taxonomy" id="6550"/>
    <lineage>
        <taxon>Eukaryota</taxon>
        <taxon>Metazoa</taxon>
        <taxon>Spiralia</taxon>
        <taxon>Lophotrochozoa</taxon>
        <taxon>Mollusca</taxon>
        <taxon>Bivalvia</taxon>
        <taxon>Autobranchia</taxon>
        <taxon>Pteriomorphia</taxon>
        <taxon>Mytilida</taxon>
        <taxon>Mytiloidea</taxon>
        <taxon>Mytilidae</taxon>
        <taxon>Mytilinae</taxon>
        <taxon>Mytilus</taxon>
    </lineage>
</organism>